<organism evidence="8 9">
    <name type="scientific">Aureicoccus marinus</name>
    <dbReference type="NCBI Taxonomy" id="754435"/>
    <lineage>
        <taxon>Bacteria</taxon>
        <taxon>Pseudomonadati</taxon>
        <taxon>Bacteroidota</taxon>
        <taxon>Flavobacteriia</taxon>
        <taxon>Flavobacteriales</taxon>
        <taxon>Flavobacteriaceae</taxon>
        <taxon>Aureicoccus</taxon>
    </lineage>
</organism>
<reference evidence="9" key="1">
    <citation type="submission" date="2016-11" db="EMBL/GenBank/DDBJ databases">
        <title>Trade-off between light-utilization and light-protection in marine flavobacteria.</title>
        <authorList>
            <person name="Kumagai Y."/>
            <person name="Yoshizawa S."/>
            <person name="Kogure K."/>
        </authorList>
    </citation>
    <scope>NUCLEOTIDE SEQUENCE [LARGE SCALE GENOMIC DNA]</scope>
    <source>
        <strain evidence="9">SG-18</strain>
    </source>
</reference>
<keyword evidence="9" id="KW-1185">Reference proteome</keyword>
<dbReference type="SUPFAM" id="SSF55874">
    <property type="entry name" value="ATPase domain of HSP90 chaperone/DNA topoisomerase II/histidine kinase"/>
    <property type="match status" value="1"/>
</dbReference>
<keyword evidence="5" id="KW-0812">Transmembrane</keyword>
<dbReference type="InterPro" id="IPR011990">
    <property type="entry name" value="TPR-like_helical_dom_sf"/>
</dbReference>
<comment type="catalytic activity">
    <reaction evidence="1">
        <text>ATP + protein L-histidine = ADP + protein N-phospho-L-histidine.</text>
        <dbReference type="EC" id="2.7.13.3"/>
    </reaction>
</comment>
<evidence type="ECO:0000256" key="6">
    <source>
        <dbReference type="SAM" id="SignalP"/>
    </source>
</evidence>
<dbReference type="Proteomes" id="UP000239366">
    <property type="component" value="Unassembled WGS sequence"/>
</dbReference>
<evidence type="ECO:0000256" key="3">
    <source>
        <dbReference type="ARBA" id="ARBA00022553"/>
    </source>
</evidence>
<dbReference type="Gene3D" id="1.25.40.10">
    <property type="entry name" value="Tetratricopeptide repeat domain"/>
    <property type="match status" value="2"/>
</dbReference>
<proteinExistence type="predicted"/>
<dbReference type="Gene3D" id="1.10.287.130">
    <property type="match status" value="1"/>
</dbReference>
<feature type="compositionally biased region" description="Basic and acidic residues" evidence="4">
    <location>
        <begin position="42"/>
        <end position="51"/>
    </location>
</feature>
<dbReference type="PANTHER" id="PTHR43547">
    <property type="entry name" value="TWO-COMPONENT HISTIDINE KINASE"/>
    <property type="match status" value="1"/>
</dbReference>
<keyword evidence="3" id="KW-0597">Phosphoprotein</keyword>
<keyword evidence="5" id="KW-0472">Membrane</keyword>
<dbReference type="PANTHER" id="PTHR43547:SF2">
    <property type="entry name" value="HYBRID SIGNAL TRANSDUCTION HISTIDINE KINASE C"/>
    <property type="match status" value="1"/>
</dbReference>
<evidence type="ECO:0000256" key="5">
    <source>
        <dbReference type="SAM" id="Phobius"/>
    </source>
</evidence>
<dbReference type="Gene3D" id="3.30.565.10">
    <property type="entry name" value="Histidine kinase-like ATPase, C-terminal domain"/>
    <property type="match status" value="1"/>
</dbReference>
<dbReference type="PRINTS" id="PR00344">
    <property type="entry name" value="BCTRLSENSOR"/>
</dbReference>
<dbReference type="SUPFAM" id="SSF48452">
    <property type="entry name" value="TPR-like"/>
    <property type="match status" value="1"/>
</dbReference>
<dbReference type="InterPro" id="IPR005467">
    <property type="entry name" value="His_kinase_dom"/>
</dbReference>
<evidence type="ECO:0000259" key="7">
    <source>
        <dbReference type="PROSITE" id="PS50109"/>
    </source>
</evidence>
<accession>A0A2S7T5S6</accession>
<dbReference type="GO" id="GO:0000155">
    <property type="term" value="F:phosphorelay sensor kinase activity"/>
    <property type="evidence" value="ECO:0007669"/>
    <property type="project" value="InterPro"/>
</dbReference>
<dbReference type="PROSITE" id="PS50109">
    <property type="entry name" value="HIS_KIN"/>
    <property type="match status" value="1"/>
</dbReference>
<feature type="transmembrane region" description="Helical" evidence="5">
    <location>
        <begin position="404"/>
        <end position="423"/>
    </location>
</feature>
<dbReference type="InterPro" id="IPR004358">
    <property type="entry name" value="Sig_transdc_His_kin-like_C"/>
</dbReference>
<dbReference type="Pfam" id="PF02518">
    <property type="entry name" value="HATPase_c"/>
    <property type="match status" value="1"/>
</dbReference>
<dbReference type="RefSeq" id="WP_105000932.1">
    <property type="nucleotide sequence ID" value="NZ_MQVX01000001.1"/>
</dbReference>
<dbReference type="SUPFAM" id="SSF47384">
    <property type="entry name" value="Homodimeric domain of signal transducing histidine kinase"/>
    <property type="match status" value="1"/>
</dbReference>
<dbReference type="SMART" id="SM00387">
    <property type="entry name" value="HATPase_c"/>
    <property type="match status" value="1"/>
</dbReference>
<feature type="chain" id="PRO_5015673455" description="histidine kinase" evidence="6">
    <location>
        <begin position="25"/>
        <end position="672"/>
    </location>
</feature>
<dbReference type="EMBL" id="MQVX01000001">
    <property type="protein sequence ID" value="PQJ15282.1"/>
    <property type="molecule type" value="Genomic_DNA"/>
</dbReference>
<dbReference type="CDD" id="cd00075">
    <property type="entry name" value="HATPase"/>
    <property type="match status" value="1"/>
</dbReference>
<feature type="signal peptide" evidence="6">
    <location>
        <begin position="1"/>
        <end position="24"/>
    </location>
</feature>
<name>A0A2S7T5S6_9FLAO</name>
<dbReference type="InterPro" id="IPR036890">
    <property type="entry name" value="HATPase_C_sf"/>
</dbReference>
<gene>
    <name evidence="8" type="ORF">BST99_05635</name>
</gene>
<protein>
    <recommendedName>
        <fullName evidence="2">histidine kinase</fullName>
        <ecNumber evidence="2">2.7.13.3</ecNumber>
    </recommendedName>
</protein>
<keyword evidence="6" id="KW-0732">Signal</keyword>
<dbReference type="OrthoDB" id="9781208at2"/>
<evidence type="ECO:0000256" key="2">
    <source>
        <dbReference type="ARBA" id="ARBA00012438"/>
    </source>
</evidence>
<dbReference type="InterPro" id="IPR003594">
    <property type="entry name" value="HATPase_dom"/>
</dbReference>
<feature type="domain" description="Histidine kinase" evidence="7">
    <location>
        <begin position="450"/>
        <end position="666"/>
    </location>
</feature>
<evidence type="ECO:0000256" key="1">
    <source>
        <dbReference type="ARBA" id="ARBA00000085"/>
    </source>
</evidence>
<sequence length="672" mass="77607">MRRFSFVPLLAAFVLILTSLPVDAHPKKEERREKGLSQLEQLEEHQSGQKELPHEEYIDLLNELAISYRYKNTDCIRFYSEMALKHNSEEEYLNGYINSEIYLAYYYAEASKYDESLFRFEKLRTKTDEIGDPELSVNLMRFRVMYDLFSGSQKDLIKHTYESIDLCQKYGYKKQEAILHHNLGFTYYRYGLHDKAKEEYTKSEALWNELDQPENAAYACSNMALNAVDAEDYETFHIYRKKSIDILNSETDPLWSSRAYRVYAHYYIKRNNLDSALYWTDKAQKLINQLKNKRDQLELNTLYTDLYIRRMELDKAEEQAIAAIQLSKFLKDSIDLVGAYENYKKIAMLQGDQEKAYSLLLEYTDLKTKFDRVAANQTLDFLRAQSQYDADIAAKESALAEKNWIILGILFLLFCVLAILYLASQNYANQKEANKKLSQLNDSKDKLFSIISHDLISPVNTLKEMLTLYRDNVLSESEVLESIPRLKSRVDMSSFALNNLLYWAQTQMSGFHANPVEVDLKKRAQMTCSFFNEDIENKNISLNCEIPVGYKARFDVNHLDVILRNLVSNAIKFTPEGGEIQFRITELDNRIAFEVINEGVSIPTEVIQALEDDQTYSSSPGTRQEKGTGVGLKIAKELTELNGGEFELVTPGVDGTTVRIYLPKVSPLKAVV</sequence>
<dbReference type="InterPro" id="IPR036097">
    <property type="entry name" value="HisK_dim/P_sf"/>
</dbReference>
<feature type="region of interest" description="Disordered" evidence="4">
    <location>
        <begin position="28"/>
        <end position="51"/>
    </location>
</feature>
<comment type="caution">
    <text evidence="8">The sequence shown here is derived from an EMBL/GenBank/DDBJ whole genome shotgun (WGS) entry which is preliminary data.</text>
</comment>
<evidence type="ECO:0000313" key="8">
    <source>
        <dbReference type="EMBL" id="PQJ15282.1"/>
    </source>
</evidence>
<evidence type="ECO:0000256" key="4">
    <source>
        <dbReference type="SAM" id="MobiDB-lite"/>
    </source>
</evidence>
<dbReference type="AlphaFoldDB" id="A0A2S7T5S6"/>
<keyword evidence="5" id="KW-1133">Transmembrane helix</keyword>
<evidence type="ECO:0000313" key="9">
    <source>
        <dbReference type="Proteomes" id="UP000239366"/>
    </source>
</evidence>
<dbReference type="EC" id="2.7.13.3" evidence="2"/>